<keyword evidence="2" id="KW-1185">Reference proteome</keyword>
<evidence type="ECO:0000313" key="2">
    <source>
        <dbReference type="Proteomes" id="UP000322079"/>
    </source>
</evidence>
<dbReference type="RefSeq" id="WP_149295033.1">
    <property type="nucleotide sequence ID" value="NZ_CP043473.1"/>
</dbReference>
<dbReference type="Gene3D" id="1.10.10.10">
    <property type="entry name" value="Winged helix-like DNA-binding domain superfamily/Winged helix DNA-binding domain"/>
    <property type="match status" value="1"/>
</dbReference>
<reference evidence="1 2" key="1">
    <citation type="submission" date="2019-08" db="EMBL/GenBank/DDBJ databases">
        <title>Chromobacterium paludis, a novel bacterium isolated from a Maryland marsh pond.</title>
        <authorList>
            <person name="Blackburn M.B."/>
            <person name="Gundersen-Rindal D.E."/>
        </authorList>
    </citation>
    <scope>NUCLEOTIDE SEQUENCE [LARGE SCALE GENOMIC DNA]</scope>
    <source>
        <strain evidence="2">IIBBL 257-1</strain>
    </source>
</reference>
<name>A0A5C1DDB2_9NEIS</name>
<proteinExistence type="predicted"/>
<organism evidence="1 2">
    <name type="scientific">Chromobacterium paludis</name>
    <dbReference type="NCBI Taxonomy" id="2605945"/>
    <lineage>
        <taxon>Bacteria</taxon>
        <taxon>Pseudomonadati</taxon>
        <taxon>Pseudomonadota</taxon>
        <taxon>Betaproteobacteria</taxon>
        <taxon>Neisseriales</taxon>
        <taxon>Chromobacteriaceae</taxon>
        <taxon>Chromobacterium</taxon>
    </lineage>
</organism>
<dbReference type="Proteomes" id="UP000322079">
    <property type="component" value="Chromosome"/>
</dbReference>
<dbReference type="InterPro" id="IPR036390">
    <property type="entry name" value="WH_DNA-bd_sf"/>
</dbReference>
<sequence length="93" mass="10223">MTADLPLKTEQLDPAIAALLSQLWRAESARDAPWSLPRLCKQAGLRMSTLRRSLSLLDELGLTTMRLDETGQGDARLTEQGKALCRQLFSPAG</sequence>
<dbReference type="EMBL" id="CP043473">
    <property type="protein sequence ID" value="QEL54650.1"/>
    <property type="molecule type" value="Genomic_DNA"/>
</dbReference>
<accession>A0A5C1DDB2</accession>
<evidence type="ECO:0000313" key="1">
    <source>
        <dbReference type="EMBL" id="QEL54650.1"/>
    </source>
</evidence>
<protein>
    <submittedName>
        <fullName evidence="1">ArsR family transcriptional regulator</fullName>
    </submittedName>
</protein>
<dbReference type="AlphaFoldDB" id="A0A5C1DDB2"/>
<dbReference type="KEGG" id="chrm:FYK34_03265"/>
<gene>
    <name evidence="1" type="ORF">FYK34_03265</name>
</gene>
<dbReference type="InterPro" id="IPR036388">
    <property type="entry name" value="WH-like_DNA-bd_sf"/>
</dbReference>
<dbReference type="SUPFAM" id="SSF46785">
    <property type="entry name" value="Winged helix' DNA-binding domain"/>
    <property type="match status" value="1"/>
</dbReference>